<evidence type="ECO:0000313" key="2">
    <source>
        <dbReference type="EMBL" id="QDT36015.1"/>
    </source>
</evidence>
<organism evidence="2 3">
    <name type="scientific">Stratiformator vulcanicus</name>
    <dbReference type="NCBI Taxonomy" id="2527980"/>
    <lineage>
        <taxon>Bacteria</taxon>
        <taxon>Pseudomonadati</taxon>
        <taxon>Planctomycetota</taxon>
        <taxon>Planctomycetia</taxon>
        <taxon>Planctomycetales</taxon>
        <taxon>Planctomycetaceae</taxon>
        <taxon>Stratiformator</taxon>
    </lineage>
</organism>
<proteinExistence type="predicted"/>
<dbReference type="AlphaFoldDB" id="A0A517QWG5"/>
<name>A0A517QWG5_9PLAN</name>
<feature type="chain" id="PRO_5021762994" evidence="1">
    <location>
        <begin position="27"/>
        <end position="87"/>
    </location>
</feature>
<keyword evidence="1" id="KW-0732">Signal</keyword>
<accession>A0A517QWG5</accession>
<dbReference type="EMBL" id="CP036268">
    <property type="protein sequence ID" value="QDT36015.1"/>
    <property type="molecule type" value="Genomic_DNA"/>
</dbReference>
<dbReference type="KEGG" id="svp:Pan189_03700"/>
<evidence type="ECO:0000256" key="1">
    <source>
        <dbReference type="SAM" id="SignalP"/>
    </source>
</evidence>
<sequence length="87" mass="9101" precursor="true">MAMKKVRYFGLAVVACALLYLAGAAAARQMPTDAVESSPPFTQQELAVDLESIERAACISIRAAAIATPWKRTSCSPARVSSGSVLG</sequence>
<keyword evidence="3" id="KW-1185">Reference proteome</keyword>
<reference evidence="2 3" key="1">
    <citation type="submission" date="2019-02" db="EMBL/GenBank/DDBJ databases">
        <title>Deep-cultivation of Planctomycetes and their phenomic and genomic characterization uncovers novel biology.</title>
        <authorList>
            <person name="Wiegand S."/>
            <person name="Jogler M."/>
            <person name="Boedeker C."/>
            <person name="Pinto D."/>
            <person name="Vollmers J."/>
            <person name="Rivas-Marin E."/>
            <person name="Kohn T."/>
            <person name="Peeters S.H."/>
            <person name="Heuer A."/>
            <person name="Rast P."/>
            <person name="Oberbeckmann S."/>
            <person name="Bunk B."/>
            <person name="Jeske O."/>
            <person name="Meyerdierks A."/>
            <person name="Storesund J.E."/>
            <person name="Kallscheuer N."/>
            <person name="Luecker S."/>
            <person name="Lage O.M."/>
            <person name="Pohl T."/>
            <person name="Merkel B.J."/>
            <person name="Hornburger P."/>
            <person name="Mueller R.-W."/>
            <person name="Bruemmer F."/>
            <person name="Labrenz M."/>
            <person name="Spormann A.M."/>
            <person name="Op den Camp H."/>
            <person name="Overmann J."/>
            <person name="Amann R."/>
            <person name="Jetten M.S.M."/>
            <person name="Mascher T."/>
            <person name="Medema M.H."/>
            <person name="Devos D.P."/>
            <person name="Kaster A.-K."/>
            <person name="Ovreas L."/>
            <person name="Rohde M."/>
            <person name="Galperin M.Y."/>
            <person name="Jogler C."/>
        </authorList>
    </citation>
    <scope>NUCLEOTIDE SEQUENCE [LARGE SCALE GENOMIC DNA]</scope>
    <source>
        <strain evidence="2 3">Pan189</strain>
    </source>
</reference>
<protein>
    <submittedName>
        <fullName evidence="2">Uncharacterized protein</fullName>
    </submittedName>
</protein>
<gene>
    <name evidence="2" type="ORF">Pan189_03700</name>
</gene>
<feature type="signal peptide" evidence="1">
    <location>
        <begin position="1"/>
        <end position="26"/>
    </location>
</feature>
<dbReference type="Proteomes" id="UP000317318">
    <property type="component" value="Chromosome"/>
</dbReference>
<evidence type="ECO:0000313" key="3">
    <source>
        <dbReference type="Proteomes" id="UP000317318"/>
    </source>
</evidence>